<evidence type="ECO:0000313" key="3">
    <source>
        <dbReference type="Proteomes" id="UP000481861"/>
    </source>
</evidence>
<protein>
    <submittedName>
        <fullName evidence="2">Uncharacterized protein</fullName>
    </submittedName>
</protein>
<comment type="caution">
    <text evidence="2">The sequence shown here is derived from an EMBL/GenBank/DDBJ whole genome shotgun (WGS) entry which is preliminary data.</text>
</comment>
<gene>
    <name evidence="2" type="ORF">BDV95DRAFT_395830</name>
</gene>
<accession>A0A7C8M7G8</accession>
<name>A0A7C8M7G8_9PLEO</name>
<dbReference type="EMBL" id="JAADJZ010000009">
    <property type="protein sequence ID" value="KAF2872720.1"/>
    <property type="molecule type" value="Genomic_DNA"/>
</dbReference>
<evidence type="ECO:0000313" key="2">
    <source>
        <dbReference type="EMBL" id="KAF2872720.1"/>
    </source>
</evidence>
<reference evidence="2 3" key="1">
    <citation type="submission" date="2020-01" db="EMBL/GenBank/DDBJ databases">
        <authorList>
            <consortium name="DOE Joint Genome Institute"/>
            <person name="Haridas S."/>
            <person name="Albert R."/>
            <person name="Binder M."/>
            <person name="Bloem J."/>
            <person name="Labutti K."/>
            <person name="Salamov A."/>
            <person name="Andreopoulos B."/>
            <person name="Baker S.E."/>
            <person name="Barry K."/>
            <person name="Bills G."/>
            <person name="Bluhm B.H."/>
            <person name="Cannon C."/>
            <person name="Castanera R."/>
            <person name="Culley D.E."/>
            <person name="Daum C."/>
            <person name="Ezra D."/>
            <person name="Gonzalez J.B."/>
            <person name="Henrissat B."/>
            <person name="Kuo A."/>
            <person name="Liang C."/>
            <person name="Lipzen A."/>
            <person name="Lutzoni F."/>
            <person name="Magnuson J."/>
            <person name="Mondo S."/>
            <person name="Nolan M."/>
            <person name="Ohm R."/>
            <person name="Pangilinan J."/>
            <person name="Park H.-J.H."/>
            <person name="Ramirez L."/>
            <person name="Alfaro M."/>
            <person name="Sun H."/>
            <person name="Tritt A."/>
            <person name="Yoshinaga Y."/>
            <person name="Zwiers L.-H.L."/>
            <person name="Turgeon B.G."/>
            <person name="Goodwin S.B."/>
            <person name="Spatafora J.W."/>
            <person name="Crous P.W."/>
            <person name="Grigoriev I.V."/>
        </authorList>
    </citation>
    <scope>NUCLEOTIDE SEQUENCE [LARGE SCALE GENOMIC DNA]</scope>
    <source>
        <strain evidence="2 3">CBS 611.86</strain>
    </source>
</reference>
<evidence type="ECO:0000256" key="1">
    <source>
        <dbReference type="SAM" id="MobiDB-lite"/>
    </source>
</evidence>
<proteinExistence type="predicted"/>
<organism evidence="2 3">
    <name type="scientific">Massariosphaeria phaeospora</name>
    <dbReference type="NCBI Taxonomy" id="100035"/>
    <lineage>
        <taxon>Eukaryota</taxon>
        <taxon>Fungi</taxon>
        <taxon>Dikarya</taxon>
        <taxon>Ascomycota</taxon>
        <taxon>Pezizomycotina</taxon>
        <taxon>Dothideomycetes</taxon>
        <taxon>Pleosporomycetidae</taxon>
        <taxon>Pleosporales</taxon>
        <taxon>Pleosporales incertae sedis</taxon>
        <taxon>Massariosphaeria</taxon>
    </lineage>
</organism>
<dbReference type="AlphaFoldDB" id="A0A7C8M7G8"/>
<dbReference type="Proteomes" id="UP000481861">
    <property type="component" value="Unassembled WGS sequence"/>
</dbReference>
<feature type="region of interest" description="Disordered" evidence="1">
    <location>
        <begin position="1"/>
        <end position="21"/>
    </location>
</feature>
<keyword evidence="3" id="KW-1185">Reference proteome</keyword>
<sequence length="190" mass="21212">MWRVRRATRSQPCERSADGVSDSSITVHRRIRLRVSRQTITRSPQESKTNLHCLGSAFDSAMRVSADVWHSAHVVTWITAAVESRIGEQVNYDDKFRERQRTMNADGVGNWGELGVAQVGRDVRFCGPALDYSQIAGPRLFVSLGWTFLRRASASTFPTFSLHLSSLSIVTAKAQTATPFSATIHFLQTE</sequence>